<evidence type="ECO:0000259" key="2">
    <source>
        <dbReference type="PROSITE" id="PS51910"/>
    </source>
</evidence>
<feature type="chain" id="PRO_5002910763" evidence="1">
    <location>
        <begin position="29"/>
        <end position="362"/>
    </location>
</feature>
<dbReference type="GO" id="GO:0004568">
    <property type="term" value="F:chitinase activity"/>
    <property type="evidence" value="ECO:0007669"/>
    <property type="project" value="TreeGrafter"/>
</dbReference>
<dbReference type="SUPFAM" id="SSF51445">
    <property type="entry name" value="(Trans)glycosidases"/>
    <property type="match status" value="1"/>
</dbReference>
<dbReference type="PANTHER" id="PTHR11177:SF317">
    <property type="entry name" value="CHITINASE 12-RELATED"/>
    <property type="match status" value="1"/>
</dbReference>
<dbReference type="Pfam" id="PF00704">
    <property type="entry name" value="Glyco_hydro_18"/>
    <property type="match status" value="1"/>
</dbReference>
<dbReference type="SMART" id="SM00636">
    <property type="entry name" value="Glyco_18"/>
    <property type="match status" value="1"/>
</dbReference>
<accession>C1N616</accession>
<dbReference type="GO" id="GO:0005975">
    <property type="term" value="P:carbohydrate metabolic process"/>
    <property type="evidence" value="ECO:0007669"/>
    <property type="project" value="InterPro"/>
</dbReference>
<evidence type="ECO:0000313" key="4">
    <source>
        <dbReference type="Proteomes" id="UP000001876"/>
    </source>
</evidence>
<organism evidence="4">
    <name type="scientific">Micromonas pusilla (strain CCMP1545)</name>
    <name type="common">Picoplanktonic green alga</name>
    <dbReference type="NCBI Taxonomy" id="564608"/>
    <lineage>
        <taxon>Eukaryota</taxon>
        <taxon>Viridiplantae</taxon>
        <taxon>Chlorophyta</taxon>
        <taxon>Mamiellophyceae</taxon>
        <taxon>Mamiellales</taxon>
        <taxon>Mamiellaceae</taxon>
        <taxon>Micromonas</taxon>
    </lineage>
</organism>
<reference evidence="3 4" key="1">
    <citation type="journal article" date="2009" name="Science">
        <title>Green evolution and dynamic adaptations revealed by genomes of the marine picoeukaryotes Micromonas.</title>
        <authorList>
            <person name="Worden A.Z."/>
            <person name="Lee J.H."/>
            <person name="Mock T."/>
            <person name="Rouze P."/>
            <person name="Simmons M.P."/>
            <person name="Aerts A.L."/>
            <person name="Allen A.E."/>
            <person name="Cuvelier M.L."/>
            <person name="Derelle E."/>
            <person name="Everett M.V."/>
            <person name="Foulon E."/>
            <person name="Grimwood J."/>
            <person name="Gundlach H."/>
            <person name="Henrissat B."/>
            <person name="Napoli C."/>
            <person name="McDonald S.M."/>
            <person name="Parker M.S."/>
            <person name="Rombauts S."/>
            <person name="Salamov A."/>
            <person name="Von Dassow P."/>
            <person name="Badger J.H."/>
            <person name="Coutinho P.M."/>
            <person name="Demir E."/>
            <person name="Dubchak I."/>
            <person name="Gentemann C."/>
            <person name="Eikrem W."/>
            <person name="Gready J.E."/>
            <person name="John U."/>
            <person name="Lanier W."/>
            <person name="Lindquist E.A."/>
            <person name="Lucas S."/>
            <person name="Mayer K.F."/>
            <person name="Moreau H."/>
            <person name="Not F."/>
            <person name="Otillar R."/>
            <person name="Panaud O."/>
            <person name="Pangilinan J."/>
            <person name="Paulsen I."/>
            <person name="Piegu B."/>
            <person name="Poliakov A."/>
            <person name="Robbens S."/>
            <person name="Schmutz J."/>
            <person name="Toulza E."/>
            <person name="Wyss T."/>
            <person name="Zelensky A."/>
            <person name="Zhou K."/>
            <person name="Armbrust E.V."/>
            <person name="Bhattacharya D."/>
            <person name="Goodenough U.W."/>
            <person name="Van de Peer Y."/>
            <person name="Grigoriev I.V."/>
        </authorList>
    </citation>
    <scope>NUCLEOTIDE SEQUENCE [LARGE SCALE GENOMIC DNA]</scope>
    <source>
        <strain evidence="3 4">CCMP1545</strain>
    </source>
</reference>
<keyword evidence="1" id="KW-0732">Signal</keyword>
<dbReference type="RefSeq" id="XP_003063458.1">
    <property type="nucleotide sequence ID" value="XM_003063412.1"/>
</dbReference>
<keyword evidence="4" id="KW-1185">Reference proteome</keyword>
<dbReference type="Gene3D" id="3.40.5.30">
    <property type="entry name" value="(Trans)glycosidases - domain 2"/>
    <property type="match status" value="1"/>
</dbReference>
<dbReference type="KEGG" id="mpp:MICPUCDRAFT_22528"/>
<dbReference type="OMA" id="SGIMIWE"/>
<dbReference type="eggNOG" id="KOG2806">
    <property type="taxonomic scope" value="Eukaryota"/>
</dbReference>
<protein>
    <submittedName>
        <fullName evidence="3">Glycoside hydrolase family 18 protein</fullName>
    </submittedName>
</protein>
<dbReference type="GeneID" id="9688696"/>
<dbReference type="InterPro" id="IPR017853">
    <property type="entry name" value="GH"/>
</dbReference>
<sequence length="362" mass="38756">MASRGGGAGATARLALLLVVLLLLPGRGAPDTAPSSSFASPSPGAPASSPFAVVAYLPEWRFASTDWDAVCVNVTHLILFSLEVTDDGSLTSLDRFPSPEAMTTLRAAAAKRGVKLLLSLGGHGRTRGFPIVAVEKTKRRRLARTLASFCATHGLHGVDYNWEYPASPAEWNGMFALLRTTRKVFDGSPQRLTITMAYYPDGRQERELKRGGAEEHVELLHAMSYDHPRGSHSSTALARAAIRNAEEAGLDARKITIGLPFYGRHVETGEWKTYAELDAAHGVSAEPSKDEAGGYAFNGADTIRLKTSEAKAAGTGGVMIWEAGQDLHPSHARSLLAVVAAEAWGDEGKNAVGEKKRAREEL</sequence>
<keyword evidence="3" id="KW-0378">Hydrolase</keyword>
<dbReference type="GO" id="GO:0008061">
    <property type="term" value="F:chitin binding"/>
    <property type="evidence" value="ECO:0007669"/>
    <property type="project" value="InterPro"/>
</dbReference>
<dbReference type="Proteomes" id="UP000001876">
    <property type="component" value="Unassembled WGS sequence"/>
</dbReference>
<dbReference type="EMBL" id="GG663748">
    <property type="protein sequence ID" value="EEH52594.1"/>
    <property type="molecule type" value="Genomic_DNA"/>
</dbReference>
<dbReference type="GO" id="GO:0006032">
    <property type="term" value="P:chitin catabolic process"/>
    <property type="evidence" value="ECO:0007669"/>
    <property type="project" value="TreeGrafter"/>
</dbReference>
<evidence type="ECO:0000313" key="3">
    <source>
        <dbReference type="EMBL" id="EEH52594.1"/>
    </source>
</evidence>
<dbReference type="Gene3D" id="3.20.20.80">
    <property type="entry name" value="Glycosidases"/>
    <property type="match status" value="1"/>
</dbReference>
<name>C1N616_MICPC</name>
<feature type="domain" description="GH18" evidence="2">
    <location>
        <begin position="51"/>
        <end position="338"/>
    </location>
</feature>
<gene>
    <name evidence="3" type="ORF">MICPUCDRAFT_22528</name>
</gene>
<dbReference type="InterPro" id="IPR001223">
    <property type="entry name" value="Glyco_hydro18_cat"/>
</dbReference>
<dbReference type="AlphaFoldDB" id="C1N616"/>
<dbReference type="OrthoDB" id="73875at2759"/>
<dbReference type="GO" id="GO:0005576">
    <property type="term" value="C:extracellular region"/>
    <property type="evidence" value="ECO:0007669"/>
    <property type="project" value="TreeGrafter"/>
</dbReference>
<feature type="signal peptide" evidence="1">
    <location>
        <begin position="1"/>
        <end position="28"/>
    </location>
</feature>
<dbReference type="InterPro" id="IPR050314">
    <property type="entry name" value="Glycosyl_Hydrlase_18"/>
</dbReference>
<dbReference type="PROSITE" id="PS51910">
    <property type="entry name" value="GH18_2"/>
    <property type="match status" value="1"/>
</dbReference>
<evidence type="ECO:0000256" key="1">
    <source>
        <dbReference type="SAM" id="SignalP"/>
    </source>
</evidence>
<dbReference type="InterPro" id="IPR011583">
    <property type="entry name" value="Chitinase_II/V-like_cat"/>
</dbReference>
<dbReference type="STRING" id="564608.C1N616"/>
<dbReference type="PANTHER" id="PTHR11177">
    <property type="entry name" value="CHITINASE"/>
    <property type="match status" value="1"/>
</dbReference>
<proteinExistence type="predicted"/>